<accession>A0A0V1BPD2</accession>
<gene>
    <name evidence="1" type="ORF">T01_12528</name>
</gene>
<reference evidence="1 2" key="1">
    <citation type="submission" date="2015-01" db="EMBL/GenBank/DDBJ databases">
        <title>Evolution of Trichinella species and genotypes.</title>
        <authorList>
            <person name="Korhonen P.K."/>
            <person name="Edoardo P."/>
            <person name="Giuseppe L.R."/>
            <person name="Gasser R.B."/>
        </authorList>
    </citation>
    <scope>NUCLEOTIDE SEQUENCE [LARGE SCALE GENOMIC DNA]</scope>
    <source>
        <strain evidence="1">ISS3</strain>
    </source>
</reference>
<name>A0A0V1BPD2_TRISP</name>
<dbReference type="Proteomes" id="UP000054776">
    <property type="component" value="Unassembled WGS sequence"/>
</dbReference>
<proteinExistence type="predicted"/>
<dbReference type="EMBL" id="JYDH01000021">
    <property type="protein sequence ID" value="KRY39044.1"/>
    <property type="molecule type" value="Genomic_DNA"/>
</dbReference>
<dbReference type="AlphaFoldDB" id="A0A0V1BPD2"/>
<sequence length="98" mass="11630">MNSDLFIILQLPRFKHPQWNVLVYKAHSSTKFFTLKIDTQNGVVKKKYPITTKWPIVCFKTLDWELNFQKSNTNQCMHIVLFNPFVKVVIKFARLENA</sequence>
<keyword evidence="2" id="KW-1185">Reference proteome</keyword>
<protein>
    <submittedName>
        <fullName evidence="1">Uncharacterized protein</fullName>
    </submittedName>
</protein>
<evidence type="ECO:0000313" key="1">
    <source>
        <dbReference type="EMBL" id="KRY39044.1"/>
    </source>
</evidence>
<dbReference type="InParanoid" id="A0A0V1BPD2"/>
<evidence type="ECO:0000313" key="2">
    <source>
        <dbReference type="Proteomes" id="UP000054776"/>
    </source>
</evidence>
<organism evidence="1 2">
    <name type="scientific">Trichinella spiralis</name>
    <name type="common">Trichina worm</name>
    <dbReference type="NCBI Taxonomy" id="6334"/>
    <lineage>
        <taxon>Eukaryota</taxon>
        <taxon>Metazoa</taxon>
        <taxon>Ecdysozoa</taxon>
        <taxon>Nematoda</taxon>
        <taxon>Enoplea</taxon>
        <taxon>Dorylaimia</taxon>
        <taxon>Trichinellida</taxon>
        <taxon>Trichinellidae</taxon>
        <taxon>Trichinella</taxon>
    </lineage>
</organism>
<comment type="caution">
    <text evidence="1">The sequence shown here is derived from an EMBL/GenBank/DDBJ whole genome shotgun (WGS) entry which is preliminary data.</text>
</comment>